<dbReference type="Gene3D" id="6.10.340.10">
    <property type="match status" value="1"/>
</dbReference>
<evidence type="ECO:0000256" key="4">
    <source>
        <dbReference type="ARBA" id="ARBA00022679"/>
    </source>
</evidence>
<evidence type="ECO:0000256" key="7">
    <source>
        <dbReference type="SAM" id="Phobius"/>
    </source>
</evidence>
<evidence type="ECO:0000256" key="5">
    <source>
        <dbReference type="ARBA" id="ARBA00023136"/>
    </source>
</evidence>
<evidence type="ECO:0000313" key="12">
    <source>
        <dbReference type="Proteomes" id="UP001527202"/>
    </source>
</evidence>
<organism evidence="10 11">
    <name type="scientific">Paenibacillus chitinolyticus</name>
    <dbReference type="NCBI Taxonomy" id="79263"/>
    <lineage>
        <taxon>Bacteria</taxon>
        <taxon>Bacillati</taxon>
        <taxon>Bacillota</taxon>
        <taxon>Bacilli</taxon>
        <taxon>Bacillales</taxon>
        <taxon>Paenibacillaceae</taxon>
        <taxon>Paenibacillus</taxon>
    </lineage>
</organism>
<keyword evidence="2" id="KW-1003">Cell membrane</keyword>
<dbReference type="EMBL" id="JAMDMJ010000008">
    <property type="protein sequence ID" value="MCY9595740.1"/>
    <property type="molecule type" value="Genomic_DNA"/>
</dbReference>
<keyword evidence="5 7" id="KW-0472">Membrane</keyword>
<keyword evidence="3" id="KW-0597">Phosphoprotein</keyword>
<dbReference type="EMBL" id="CP026520">
    <property type="protein sequence ID" value="QAV17495.1"/>
    <property type="molecule type" value="Genomic_DNA"/>
</dbReference>
<dbReference type="PANTHER" id="PTHR34220">
    <property type="entry name" value="SENSOR HISTIDINE KINASE YPDA"/>
    <property type="match status" value="1"/>
</dbReference>
<feature type="transmembrane region" description="Helical" evidence="7">
    <location>
        <begin position="296"/>
        <end position="317"/>
    </location>
</feature>
<dbReference type="Pfam" id="PF00672">
    <property type="entry name" value="HAMP"/>
    <property type="match status" value="1"/>
</dbReference>
<evidence type="ECO:0000313" key="10">
    <source>
        <dbReference type="EMBL" id="QAV17495.1"/>
    </source>
</evidence>
<dbReference type="CDD" id="cd06225">
    <property type="entry name" value="HAMP"/>
    <property type="match status" value="1"/>
</dbReference>
<dbReference type="PANTHER" id="PTHR34220:SF7">
    <property type="entry name" value="SENSOR HISTIDINE KINASE YPDA"/>
    <property type="match status" value="1"/>
</dbReference>
<dbReference type="SUPFAM" id="SSF55874">
    <property type="entry name" value="ATPase domain of HSP90 chaperone/DNA topoisomerase II/histidine kinase"/>
    <property type="match status" value="1"/>
</dbReference>
<keyword evidence="12" id="KW-1185">Reference proteome</keyword>
<feature type="region of interest" description="Disordered" evidence="6">
    <location>
        <begin position="500"/>
        <end position="570"/>
    </location>
</feature>
<evidence type="ECO:0000256" key="1">
    <source>
        <dbReference type="ARBA" id="ARBA00004651"/>
    </source>
</evidence>
<dbReference type="InterPro" id="IPR036890">
    <property type="entry name" value="HATPase_C_sf"/>
</dbReference>
<sequence>MNNSSIRTRLILLMLAATVIPIVISMIVTYFYTTRSVGTKLIQENANLIYQGKTNVQAYMDTLNRNSLSLYNDPGILLMLRRNVHDYTNEAQTYTLLQNMTHSVDGIYQIYLYMAKTRRSTLLIGDIPKRGYDTDNFSEPYTTGNPSSVVEPTHMSSIYGLGQSPPYYDPRPVITLHRAIYNVPTTEWLGTLSIDIKLEAIQDIADQLFNKQHERLYLLDQSGMVVYSGDGSLIGKPLSDAWTSPILESKETRGQLEMNKSVYLYEKMDTPYMKWTLVKEIPHSYLYEGARSLTQINIIIAAVSLLLVIAATLFVTIRITAPIKKLIGTINQIQAGNLTARVDGEGQDEIGILVRRFRTMMETINNLILREYRLNIANKTNQLKALQAQINPHFMNNALQSIGTLALQHNVPRIYSLINSLAKMMRYSMNTNQEAVPLSMEIGHVKAYLELQTERFEGKFRTDFELDEVALGIEVPKMIIQPLIENYFKHGFDPKLGPGHLTIRARVEPGGGTGPGEVPLKPGGEAGPDGAGADSGHAAASARRNAPESRPDEDSAAADSSPDSGGTSASPVLFVEVEDNGRGIPEDKLTELQAGLAVMREETGMDEEGGIGIGNVRTRLRLYFDPQASLTLENTDPHGVRITMRIPLGEDTTT</sequence>
<dbReference type="InterPro" id="IPR003660">
    <property type="entry name" value="HAMP_dom"/>
</dbReference>
<keyword evidence="7" id="KW-1133">Transmembrane helix</keyword>
<dbReference type="PROSITE" id="PS50885">
    <property type="entry name" value="HAMP"/>
    <property type="match status" value="1"/>
</dbReference>
<evidence type="ECO:0000256" key="2">
    <source>
        <dbReference type="ARBA" id="ARBA00022475"/>
    </source>
</evidence>
<dbReference type="AlphaFoldDB" id="A0A410WSY4"/>
<evidence type="ECO:0000313" key="11">
    <source>
        <dbReference type="Proteomes" id="UP000288943"/>
    </source>
</evidence>
<keyword evidence="7" id="KW-0812">Transmembrane</keyword>
<dbReference type="Proteomes" id="UP000288943">
    <property type="component" value="Chromosome"/>
</dbReference>
<feature type="compositionally biased region" description="Low complexity" evidence="6">
    <location>
        <begin position="531"/>
        <end position="542"/>
    </location>
</feature>
<dbReference type="GO" id="GO:0000155">
    <property type="term" value="F:phosphorelay sensor kinase activity"/>
    <property type="evidence" value="ECO:0007669"/>
    <property type="project" value="InterPro"/>
</dbReference>
<feature type="domain" description="HAMP" evidence="8">
    <location>
        <begin position="317"/>
        <end position="369"/>
    </location>
</feature>
<dbReference type="Gene3D" id="3.30.565.10">
    <property type="entry name" value="Histidine kinase-like ATPase, C-terminal domain"/>
    <property type="match status" value="1"/>
</dbReference>
<name>A0A410WSY4_9BACL</name>
<dbReference type="KEGG" id="pchi:PC41400_07385"/>
<evidence type="ECO:0000313" key="9">
    <source>
        <dbReference type="EMBL" id="MCY9595740.1"/>
    </source>
</evidence>
<dbReference type="GO" id="GO:0005886">
    <property type="term" value="C:plasma membrane"/>
    <property type="evidence" value="ECO:0007669"/>
    <property type="project" value="UniProtKB-SubCell"/>
</dbReference>
<keyword evidence="4" id="KW-0808">Transferase</keyword>
<proteinExistence type="predicted"/>
<dbReference type="Pfam" id="PF06580">
    <property type="entry name" value="His_kinase"/>
    <property type="match status" value="1"/>
</dbReference>
<dbReference type="Proteomes" id="UP001527202">
    <property type="component" value="Unassembled WGS sequence"/>
</dbReference>
<evidence type="ECO:0000256" key="3">
    <source>
        <dbReference type="ARBA" id="ARBA00022553"/>
    </source>
</evidence>
<comment type="subcellular location">
    <subcellularLocation>
        <location evidence="1">Cell membrane</location>
        <topology evidence="1">Multi-pass membrane protein</topology>
    </subcellularLocation>
</comment>
<dbReference type="RefSeq" id="WP_042229299.1">
    <property type="nucleotide sequence ID" value="NZ_CP026520.1"/>
</dbReference>
<feature type="compositionally biased region" description="Low complexity" evidence="6">
    <location>
        <begin position="557"/>
        <end position="570"/>
    </location>
</feature>
<evidence type="ECO:0000256" key="6">
    <source>
        <dbReference type="SAM" id="MobiDB-lite"/>
    </source>
</evidence>
<gene>
    <name evidence="9" type="ORF">M5X16_08140</name>
    <name evidence="10" type="ORF">PC41400_07385</name>
</gene>
<evidence type="ECO:0000259" key="8">
    <source>
        <dbReference type="PROSITE" id="PS50885"/>
    </source>
</evidence>
<protein>
    <submittedName>
        <fullName evidence="10">HAMP domain-containing protein</fullName>
    </submittedName>
    <submittedName>
        <fullName evidence="9">Histidine kinase</fullName>
    </submittedName>
</protein>
<reference evidence="10 11" key="1">
    <citation type="submission" date="2018-01" db="EMBL/GenBank/DDBJ databases">
        <title>The whole genome sequencing and assembly of Paenibacillus chitinolyticus KCCM 41400 strain.</title>
        <authorList>
            <person name="Kim J.-Y."/>
            <person name="Park M.-K."/>
            <person name="Lee Y.-J."/>
            <person name="Yi H."/>
            <person name="Bahn Y.-S."/>
            <person name="Kim J.F."/>
            <person name="Lee D.-W."/>
        </authorList>
    </citation>
    <scope>NUCLEOTIDE SEQUENCE [LARGE SCALE GENOMIC DNA]</scope>
    <source>
        <strain evidence="10 11">KCCM 41400</strain>
    </source>
</reference>
<dbReference type="OrthoDB" id="9776552at2"/>
<dbReference type="GeneID" id="95374639"/>
<dbReference type="SMART" id="SM00304">
    <property type="entry name" value="HAMP"/>
    <property type="match status" value="1"/>
</dbReference>
<dbReference type="Gene3D" id="3.30.450.20">
    <property type="entry name" value="PAS domain"/>
    <property type="match status" value="2"/>
</dbReference>
<dbReference type="InterPro" id="IPR010559">
    <property type="entry name" value="Sig_transdc_His_kin_internal"/>
</dbReference>
<keyword evidence="9" id="KW-0418">Kinase</keyword>
<feature type="transmembrane region" description="Helical" evidence="7">
    <location>
        <begin position="12"/>
        <end position="32"/>
    </location>
</feature>
<dbReference type="SUPFAM" id="SSF158472">
    <property type="entry name" value="HAMP domain-like"/>
    <property type="match status" value="1"/>
</dbReference>
<dbReference type="InterPro" id="IPR050640">
    <property type="entry name" value="Bact_2-comp_sensor_kinase"/>
</dbReference>
<reference evidence="9 12" key="2">
    <citation type="submission" date="2022-05" db="EMBL/GenBank/DDBJ databases">
        <title>Genome Sequencing of Bee-Associated Microbes.</title>
        <authorList>
            <person name="Dunlap C."/>
        </authorList>
    </citation>
    <scope>NUCLEOTIDE SEQUENCE [LARGE SCALE GENOMIC DNA]</scope>
    <source>
        <strain evidence="9 12">NRRL B-23120</strain>
    </source>
</reference>
<accession>A0A410WSY4</accession>